<keyword evidence="9" id="KW-1185">Reference proteome</keyword>
<keyword evidence="4 6" id="KW-0560">Oxidoreductase</keyword>
<sequence length="180" mass="19976">MKFVNGLQSLVWMNILHLITAAKQEPSPVLQKLQESCKTSGTCEVHIPKEELKSRLTPIQYHVTQEKGTEGKNSGQYVHNKAEGLYTCVVCGNQLFSSETKFNSGSGWPSFYDAVDNDRIKLVKDTSHGMVRVEVTCAKCGAHLGHVFDDGPPPTGNRFCMNSAALNFMKKEDIKLKSEL</sequence>
<feature type="chain" id="PRO_5027143764" description="Peptide-methionine (R)-S-oxide reductase" evidence="6">
    <location>
        <begin position="22"/>
        <end position="180"/>
    </location>
</feature>
<evidence type="ECO:0000256" key="5">
    <source>
        <dbReference type="ARBA" id="ARBA00048488"/>
    </source>
</evidence>
<dbReference type="HAMAP" id="MF_01400">
    <property type="entry name" value="MsrB"/>
    <property type="match status" value="1"/>
</dbReference>
<dbReference type="PANTHER" id="PTHR10173:SF52">
    <property type="entry name" value="METHIONINE-R-SULFOXIDE REDUCTASE B1"/>
    <property type="match status" value="1"/>
</dbReference>
<dbReference type="GO" id="GO:0006979">
    <property type="term" value="P:response to oxidative stress"/>
    <property type="evidence" value="ECO:0007669"/>
    <property type="project" value="InterPro"/>
</dbReference>
<keyword evidence="3 6" id="KW-0862">Zinc</keyword>
<protein>
    <recommendedName>
        <fullName evidence="6">Peptide-methionine (R)-S-oxide reductase</fullName>
        <ecNumber evidence="6">1.8.4.12</ecNumber>
    </recommendedName>
</protein>
<dbReference type="InterPro" id="IPR002579">
    <property type="entry name" value="Met_Sox_Rdtase_MsrB_dom"/>
</dbReference>
<dbReference type="GO" id="GO:0005737">
    <property type="term" value="C:cytoplasm"/>
    <property type="evidence" value="ECO:0007669"/>
    <property type="project" value="TreeGrafter"/>
</dbReference>
<evidence type="ECO:0000259" key="7">
    <source>
        <dbReference type="PROSITE" id="PS51790"/>
    </source>
</evidence>
<reference evidence="8 9" key="1">
    <citation type="submission" date="2020-06" db="EMBL/GenBank/DDBJ databases">
        <authorList>
            <person name="Li R."/>
            <person name="Bekaert M."/>
        </authorList>
    </citation>
    <scope>NUCLEOTIDE SEQUENCE [LARGE SCALE GENOMIC DNA]</scope>
    <source>
        <strain evidence="9">wild</strain>
    </source>
</reference>
<evidence type="ECO:0000313" key="9">
    <source>
        <dbReference type="Proteomes" id="UP000507470"/>
    </source>
</evidence>
<dbReference type="GO" id="GO:0046872">
    <property type="term" value="F:metal ion binding"/>
    <property type="evidence" value="ECO:0007669"/>
    <property type="project" value="UniProtKB-KW"/>
</dbReference>
<dbReference type="AlphaFoldDB" id="A0A6J8D9Z5"/>
<name>A0A6J8D9Z5_MYTCO</name>
<dbReference type="Gene3D" id="2.170.150.20">
    <property type="entry name" value="Peptide methionine sulfoxide reductase"/>
    <property type="match status" value="1"/>
</dbReference>
<evidence type="ECO:0000256" key="1">
    <source>
        <dbReference type="ARBA" id="ARBA00007174"/>
    </source>
</evidence>
<dbReference type="PANTHER" id="PTHR10173">
    <property type="entry name" value="METHIONINE SULFOXIDE REDUCTASE"/>
    <property type="match status" value="1"/>
</dbReference>
<dbReference type="PROSITE" id="PS51790">
    <property type="entry name" value="MSRB"/>
    <property type="match status" value="1"/>
</dbReference>
<comment type="function">
    <text evidence="6">Methionine-sulfoxide reductase that specifically reduces methionine (R)-sulfoxide back to methionine. While in many cases methionine oxidation is the result of random oxidation following oxidative stress, methionine oxidation is also a post-translational modification that takes place on specific residues.</text>
</comment>
<proteinExistence type="inferred from homology"/>
<comment type="similarity">
    <text evidence="1 6">Belongs to the MsrB Met sulfoxide reductase family.</text>
</comment>
<evidence type="ECO:0000256" key="4">
    <source>
        <dbReference type="ARBA" id="ARBA00023002"/>
    </source>
</evidence>
<dbReference type="EC" id="1.8.4.12" evidence="6"/>
<dbReference type="OrthoDB" id="44061at2759"/>
<gene>
    <name evidence="8" type="ORF">MCOR_39196</name>
</gene>
<dbReference type="InterPro" id="IPR028427">
    <property type="entry name" value="Met_Sox_Rdtase_MsrB"/>
</dbReference>
<feature type="signal peptide" evidence="6">
    <location>
        <begin position="1"/>
        <end position="21"/>
    </location>
</feature>
<evidence type="ECO:0000256" key="6">
    <source>
        <dbReference type="RuleBase" id="RU365044"/>
    </source>
</evidence>
<comment type="catalytic activity">
    <reaction evidence="5 6">
        <text>L-methionyl-[protein] + [thioredoxin]-disulfide + H2O = L-methionyl-(R)-S-oxide-[protein] + [thioredoxin]-dithiol</text>
        <dbReference type="Rhea" id="RHEA:24164"/>
        <dbReference type="Rhea" id="RHEA-COMP:10698"/>
        <dbReference type="Rhea" id="RHEA-COMP:10700"/>
        <dbReference type="Rhea" id="RHEA-COMP:12313"/>
        <dbReference type="Rhea" id="RHEA-COMP:12314"/>
        <dbReference type="ChEBI" id="CHEBI:15377"/>
        <dbReference type="ChEBI" id="CHEBI:16044"/>
        <dbReference type="ChEBI" id="CHEBI:29950"/>
        <dbReference type="ChEBI" id="CHEBI:45764"/>
        <dbReference type="ChEBI" id="CHEBI:50058"/>
        <dbReference type="EC" id="1.8.4.12"/>
    </reaction>
</comment>
<keyword evidence="6" id="KW-0732">Signal</keyword>
<dbReference type="GO" id="GO:0030091">
    <property type="term" value="P:protein repair"/>
    <property type="evidence" value="ECO:0007669"/>
    <property type="project" value="InterPro"/>
</dbReference>
<organism evidence="8 9">
    <name type="scientific">Mytilus coruscus</name>
    <name type="common">Sea mussel</name>
    <dbReference type="NCBI Taxonomy" id="42192"/>
    <lineage>
        <taxon>Eukaryota</taxon>
        <taxon>Metazoa</taxon>
        <taxon>Spiralia</taxon>
        <taxon>Lophotrochozoa</taxon>
        <taxon>Mollusca</taxon>
        <taxon>Bivalvia</taxon>
        <taxon>Autobranchia</taxon>
        <taxon>Pteriomorphia</taxon>
        <taxon>Mytilida</taxon>
        <taxon>Mytiloidea</taxon>
        <taxon>Mytilidae</taxon>
        <taxon>Mytilinae</taxon>
        <taxon>Mytilus</taxon>
    </lineage>
</organism>
<dbReference type="Proteomes" id="UP000507470">
    <property type="component" value="Unassembled WGS sequence"/>
</dbReference>
<dbReference type="NCBIfam" id="TIGR00357">
    <property type="entry name" value="peptide-methionine (R)-S-oxide reductase MsrB"/>
    <property type="match status" value="1"/>
</dbReference>
<evidence type="ECO:0000256" key="3">
    <source>
        <dbReference type="ARBA" id="ARBA00022833"/>
    </source>
</evidence>
<accession>A0A6J8D9Z5</accession>
<keyword evidence="2 6" id="KW-0479">Metal-binding</keyword>
<dbReference type="SUPFAM" id="SSF51316">
    <property type="entry name" value="Mss4-like"/>
    <property type="match status" value="1"/>
</dbReference>
<dbReference type="Pfam" id="PF01641">
    <property type="entry name" value="SelR"/>
    <property type="match status" value="1"/>
</dbReference>
<evidence type="ECO:0000256" key="2">
    <source>
        <dbReference type="ARBA" id="ARBA00022723"/>
    </source>
</evidence>
<dbReference type="FunFam" id="2.170.150.20:FF:000001">
    <property type="entry name" value="Peptide methionine sulfoxide reductase MsrB"/>
    <property type="match status" value="1"/>
</dbReference>
<evidence type="ECO:0000313" key="8">
    <source>
        <dbReference type="EMBL" id="CAC5405518.1"/>
    </source>
</evidence>
<dbReference type="EMBL" id="CACVKT020007119">
    <property type="protein sequence ID" value="CAC5405518.1"/>
    <property type="molecule type" value="Genomic_DNA"/>
</dbReference>
<dbReference type="InterPro" id="IPR011057">
    <property type="entry name" value="Mss4-like_sf"/>
</dbReference>
<dbReference type="GO" id="GO:0033743">
    <property type="term" value="F:peptide-methionine (R)-S-oxide reductase activity"/>
    <property type="evidence" value="ECO:0007669"/>
    <property type="project" value="UniProtKB-EC"/>
</dbReference>
<comment type="cofactor">
    <cofactor evidence="6">
        <name>Zn(2+)</name>
        <dbReference type="ChEBI" id="CHEBI:29105"/>
    </cofactor>
    <text evidence="6">Binds 1 zinc ion per subunit.</text>
</comment>
<feature type="domain" description="MsrB" evidence="7">
    <location>
        <begin position="49"/>
        <end position="171"/>
    </location>
</feature>